<dbReference type="KEGG" id="mpe:MYPE750"/>
<dbReference type="eggNOG" id="ENOG5031ZGG">
    <property type="taxonomic scope" value="Bacteria"/>
</dbReference>
<name>Q8EWX5_MALP2</name>
<reference evidence="1 2" key="1">
    <citation type="journal article" date="2002" name="Nucleic Acids Res.">
        <title>The complete genomic sequence of Mycoplasma penetrans, an intracellular bacterial pathogen in humans.</title>
        <authorList>
            <person name="Sasaki Y."/>
            <person name="Ishikawa J."/>
            <person name="Yamashita A."/>
            <person name="Oshima K."/>
            <person name="Kenri T."/>
            <person name="Furuya K."/>
            <person name="Yoshino C."/>
            <person name="Horino A."/>
            <person name="Shiba T."/>
            <person name="Sasaki T."/>
            <person name="Hattori M."/>
        </authorList>
    </citation>
    <scope>NUCLEOTIDE SEQUENCE [LARGE SCALE GENOMIC DNA]</scope>
    <source>
        <strain evidence="1 2">HF-2</strain>
    </source>
</reference>
<dbReference type="Proteomes" id="UP000002522">
    <property type="component" value="Chromosome"/>
</dbReference>
<evidence type="ECO:0000313" key="2">
    <source>
        <dbReference type="Proteomes" id="UP000002522"/>
    </source>
</evidence>
<evidence type="ECO:0000313" key="1">
    <source>
        <dbReference type="EMBL" id="BAC43865.1"/>
    </source>
</evidence>
<organism evidence="1 2">
    <name type="scientific">Malacoplasma penetrans (strain HF-2)</name>
    <name type="common">Mycoplasma penetrans</name>
    <dbReference type="NCBI Taxonomy" id="272633"/>
    <lineage>
        <taxon>Bacteria</taxon>
        <taxon>Bacillati</taxon>
        <taxon>Mycoplasmatota</taxon>
        <taxon>Mycoplasmoidales</taxon>
        <taxon>Mycoplasmoidaceae</taxon>
        <taxon>Malacoplasma</taxon>
    </lineage>
</organism>
<dbReference type="InParanoid" id="Q8EWX5"/>
<dbReference type="EMBL" id="BA000026">
    <property type="protein sequence ID" value="BAC43865.1"/>
    <property type="molecule type" value="Genomic_DNA"/>
</dbReference>
<dbReference type="HOGENOM" id="CLU_2180965_0_0_14"/>
<dbReference type="AlphaFoldDB" id="Q8EWX5"/>
<gene>
    <name evidence="1" type="ordered locus">MYPE750</name>
</gene>
<dbReference type="RefSeq" id="WP_011076901.1">
    <property type="nucleotide sequence ID" value="NC_004432.1"/>
</dbReference>
<proteinExistence type="predicted"/>
<dbReference type="STRING" id="272633.gene:10731166"/>
<sequence length="109" mass="13059">MNLVKNKKIILCKVLDIKKDHLVVEYKKEKHICDINQISDYSVDLFDFFKIGKTYKFCLVNNKFISYKAVRPKLIKNKRYILPTISGVRTLENHLKEIIRMEKEKKEIK</sequence>
<keyword evidence="2" id="KW-1185">Reference proteome</keyword>
<protein>
    <submittedName>
        <fullName evidence="1">Uncharacterized protein</fullName>
    </submittedName>
</protein>
<accession>Q8EWX5</accession>